<comment type="similarity">
    <text evidence="7">Belongs to the binding-protein-dependent transport system permease family.</text>
</comment>
<feature type="transmembrane region" description="Helical" evidence="7">
    <location>
        <begin position="172"/>
        <end position="193"/>
    </location>
</feature>
<dbReference type="PROSITE" id="PS50928">
    <property type="entry name" value="ABC_TM1"/>
    <property type="match status" value="1"/>
</dbReference>
<dbReference type="eggNOG" id="COG0600">
    <property type="taxonomic scope" value="Bacteria"/>
</dbReference>
<dbReference type="AlphaFoldDB" id="A0A087CDH7"/>
<dbReference type="GO" id="GO:0055085">
    <property type="term" value="P:transmembrane transport"/>
    <property type="evidence" value="ECO:0007669"/>
    <property type="project" value="InterPro"/>
</dbReference>
<dbReference type="InterPro" id="IPR000515">
    <property type="entry name" value="MetI-like"/>
</dbReference>
<organism evidence="9 10">
    <name type="scientific">Bifidobacterium psychraerophilum</name>
    <dbReference type="NCBI Taxonomy" id="218140"/>
    <lineage>
        <taxon>Bacteria</taxon>
        <taxon>Bacillati</taxon>
        <taxon>Actinomycetota</taxon>
        <taxon>Actinomycetes</taxon>
        <taxon>Bifidobacteriales</taxon>
        <taxon>Bifidobacteriaceae</taxon>
        <taxon>Bifidobacterium</taxon>
    </lineage>
</organism>
<comment type="caution">
    <text evidence="9">The sequence shown here is derived from an EMBL/GenBank/DDBJ whole genome shotgun (WGS) entry which is preliminary data.</text>
</comment>
<dbReference type="Proteomes" id="UP000029050">
    <property type="component" value="Unassembled WGS sequence"/>
</dbReference>
<gene>
    <name evidence="9" type="ORF">BPSY_1735</name>
</gene>
<feature type="domain" description="ABC transmembrane type-1" evidence="8">
    <location>
        <begin position="133"/>
        <end position="313"/>
    </location>
</feature>
<evidence type="ECO:0000256" key="5">
    <source>
        <dbReference type="ARBA" id="ARBA00022989"/>
    </source>
</evidence>
<dbReference type="SUPFAM" id="SSF161098">
    <property type="entry name" value="MetI-like"/>
    <property type="match status" value="1"/>
</dbReference>
<evidence type="ECO:0000259" key="8">
    <source>
        <dbReference type="PROSITE" id="PS50928"/>
    </source>
</evidence>
<dbReference type="CDD" id="cd06261">
    <property type="entry name" value="TM_PBP2"/>
    <property type="match status" value="1"/>
</dbReference>
<feature type="transmembrane region" description="Helical" evidence="7">
    <location>
        <begin position="81"/>
        <end position="101"/>
    </location>
</feature>
<sequence>MFRDTGCPGNRLKYAETTCCIVQAGCWAEITLVEPDLARTNEGNVVFDHDVNTYETPPGDRFQAPRTNRVSSRISNPIRRLLSHCYPWITSASLLLIWALASAGGQESTLPSPGAVLLAARDLSAQGLLLPSIGASALRVVIASAIAIVIAVPSGILSGISKLGSLIIDKPIHMLRAVPFNALAPLLIVWLGIGETLKIVLIAIGVFSPIYLNLRDGVQQLDPKLLELARAYRIPPKDVFIDLLLKGSIPSLITGLRFGLTISWIALVTCETVNSSTGIGYLLSRSQQFSRNDQMVLCIVMYALLALITESLMSVFEKLATPWASRSSFRLIPR</sequence>
<protein>
    <submittedName>
        <fullName evidence="9">Alkanesulfonates transport system permease protein</fullName>
    </submittedName>
</protein>
<feature type="transmembrane region" description="Helical" evidence="7">
    <location>
        <begin position="264"/>
        <end position="283"/>
    </location>
</feature>
<evidence type="ECO:0000313" key="9">
    <source>
        <dbReference type="EMBL" id="KFI81327.1"/>
    </source>
</evidence>
<dbReference type="Pfam" id="PF00528">
    <property type="entry name" value="BPD_transp_1"/>
    <property type="match status" value="1"/>
</dbReference>
<keyword evidence="2 7" id="KW-0813">Transport</keyword>
<feature type="transmembrane region" description="Helical" evidence="7">
    <location>
        <begin position="295"/>
        <end position="316"/>
    </location>
</feature>
<proteinExistence type="inferred from homology"/>
<evidence type="ECO:0000256" key="2">
    <source>
        <dbReference type="ARBA" id="ARBA00022448"/>
    </source>
</evidence>
<dbReference type="EMBL" id="JGZI01000010">
    <property type="protein sequence ID" value="KFI81327.1"/>
    <property type="molecule type" value="Genomic_DNA"/>
</dbReference>
<evidence type="ECO:0000256" key="7">
    <source>
        <dbReference type="RuleBase" id="RU363032"/>
    </source>
</evidence>
<keyword evidence="10" id="KW-1185">Reference proteome</keyword>
<keyword evidence="4 7" id="KW-0812">Transmembrane</keyword>
<dbReference type="PANTHER" id="PTHR30151:SF38">
    <property type="entry name" value="ALIPHATIC SULFONATES TRANSPORT PERMEASE PROTEIN SSUC-RELATED"/>
    <property type="match status" value="1"/>
</dbReference>
<evidence type="ECO:0000256" key="1">
    <source>
        <dbReference type="ARBA" id="ARBA00004651"/>
    </source>
</evidence>
<keyword evidence="6 7" id="KW-0472">Membrane</keyword>
<dbReference type="GO" id="GO:0005886">
    <property type="term" value="C:plasma membrane"/>
    <property type="evidence" value="ECO:0007669"/>
    <property type="project" value="UniProtKB-SubCell"/>
</dbReference>
<evidence type="ECO:0000313" key="10">
    <source>
        <dbReference type="Proteomes" id="UP000029050"/>
    </source>
</evidence>
<keyword evidence="5 7" id="KW-1133">Transmembrane helix</keyword>
<reference evidence="9 10" key="1">
    <citation type="submission" date="2014-03" db="EMBL/GenBank/DDBJ databases">
        <title>Genomics of Bifidobacteria.</title>
        <authorList>
            <person name="Ventura M."/>
            <person name="Milani C."/>
            <person name="Lugli G.A."/>
        </authorList>
    </citation>
    <scope>NUCLEOTIDE SEQUENCE [LARGE SCALE GENOMIC DNA]</scope>
    <source>
        <strain evidence="9 10">LMG 21775</strain>
    </source>
</reference>
<evidence type="ECO:0000256" key="4">
    <source>
        <dbReference type="ARBA" id="ARBA00022692"/>
    </source>
</evidence>
<evidence type="ECO:0000256" key="3">
    <source>
        <dbReference type="ARBA" id="ARBA00022475"/>
    </source>
</evidence>
<dbReference type="PANTHER" id="PTHR30151">
    <property type="entry name" value="ALKANE SULFONATE ABC TRANSPORTER-RELATED, MEMBRANE SUBUNIT"/>
    <property type="match status" value="1"/>
</dbReference>
<keyword evidence="3" id="KW-1003">Cell membrane</keyword>
<feature type="transmembrane region" description="Helical" evidence="7">
    <location>
        <begin position="137"/>
        <end position="160"/>
    </location>
</feature>
<dbReference type="STRING" id="218140.BPSY_1735"/>
<comment type="subcellular location">
    <subcellularLocation>
        <location evidence="1 7">Cell membrane</location>
        <topology evidence="1 7">Multi-pass membrane protein</topology>
    </subcellularLocation>
</comment>
<accession>A0A087CDH7</accession>
<name>A0A087CDH7_9BIFI</name>
<dbReference type="Gene3D" id="1.10.3720.10">
    <property type="entry name" value="MetI-like"/>
    <property type="match status" value="1"/>
</dbReference>
<evidence type="ECO:0000256" key="6">
    <source>
        <dbReference type="ARBA" id="ARBA00023136"/>
    </source>
</evidence>
<dbReference type="InterPro" id="IPR035906">
    <property type="entry name" value="MetI-like_sf"/>
</dbReference>